<comment type="caution">
    <text evidence="1">The sequence shown here is derived from an EMBL/GenBank/DDBJ whole genome shotgun (WGS) entry which is preliminary data.</text>
</comment>
<accession>A0ABX0LE52</accession>
<keyword evidence="2" id="KW-1185">Reference proteome</keyword>
<sequence>MRFDPKIVDDLHLLPRQRLFAEIWFNQVHEYSLDAFRVRTMNPVNAVKELLRGLVPESPVKDNDRKRIWAEMLAVLEATPILKESCFQPAADELCFLVKEYLAKEKQQQALFPLIDAYARELEVALDNCFIKKCILRLTVLLTEQGHGTGADPEMPAINSITGQLLSCLVGDGWSLESLFTLYRRAFANDTTHTEVGQPYDFLRAMRWMFERLVRAPKAYVVTFAINQITDVRAFPPHVGDINFTTEPPILTEESSLYAKRLATRGGSRVFATMTIDAKDARIAGMRAASHIEQVLDVIRYDFERRNFSLSERFLVAKPDKHAILDVSRSVPNHKRHLTQEALHKFMQRLGDLVSSGTLEDDSKDRIYSAFRLYRTGAETGNLENKLVNWWTALEFLVKAGGSGGIGDAVENALAPTVTLAYLAKHLQAIRTALHAKRVQATHPVSGVQLDMEKISLTDFYALCLESKFQTQILTAVSAHPYAVLHISAFFSEVASPKALVETLKHHDRSVRWQIQRIYRARCDIVHSAGRVVQATLLCANLEAYLKILLDSFLDALHRHSTLRTPREFFDRQRHLFDRVSAQLVKSDSSLLISILSHCESPDGVS</sequence>
<name>A0ABX0LE52_9BURK</name>
<proteinExistence type="predicted"/>
<reference evidence="1 2" key="1">
    <citation type="submission" date="2019-09" db="EMBL/GenBank/DDBJ databases">
        <title>Taxonomy of Antarctic Massilia spp.: description of Massilia rubra sp. nov., Massilia aquatica sp. nov., Massilia mucilaginosa sp. nov., Massilia frigida sp. nov. isolated from streams, lakes and regoliths.</title>
        <authorList>
            <person name="Holochova P."/>
            <person name="Sedlacek I."/>
            <person name="Kralova S."/>
            <person name="Maslanova I."/>
            <person name="Busse H.-J."/>
            <person name="Stankova E."/>
            <person name="Vrbovska V."/>
            <person name="Kovarovic V."/>
            <person name="Bartak M."/>
            <person name="Svec P."/>
            <person name="Pantucek R."/>
        </authorList>
    </citation>
    <scope>NUCLEOTIDE SEQUENCE [LARGE SCALE GENOMIC DNA]</scope>
    <source>
        <strain evidence="1 2">CCM 8692</strain>
    </source>
</reference>
<evidence type="ECO:0000313" key="1">
    <source>
        <dbReference type="EMBL" id="NHZ32285.1"/>
    </source>
</evidence>
<evidence type="ECO:0000313" key="2">
    <source>
        <dbReference type="Proteomes" id="UP000785613"/>
    </source>
</evidence>
<organism evidence="1 2">
    <name type="scientific">Massilia rubra</name>
    <dbReference type="NCBI Taxonomy" id="2607910"/>
    <lineage>
        <taxon>Bacteria</taxon>
        <taxon>Pseudomonadati</taxon>
        <taxon>Pseudomonadota</taxon>
        <taxon>Betaproteobacteria</taxon>
        <taxon>Burkholderiales</taxon>
        <taxon>Oxalobacteraceae</taxon>
        <taxon>Telluria group</taxon>
        <taxon>Massilia</taxon>
    </lineage>
</organism>
<dbReference type="Proteomes" id="UP000785613">
    <property type="component" value="Unassembled WGS sequence"/>
</dbReference>
<dbReference type="EMBL" id="VUYU01000001">
    <property type="protein sequence ID" value="NHZ32285.1"/>
    <property type="molecule type" value="Genomic_DNA"/>
</dbReference>
<protein>
    <submittedName>
        <fullName evidence="1">Uncharacterized protein</fullName>
    </submittedName>
</protein>
<dbReference type="RefSeq" id="WP_167220955.1">
    <property type="nucleotide sequence ID" value="NZ_VUYU01000001.1"/>
</dbReference>
<gene>
    <name evidence="1" type="ORF">F0185_01580</name>
</gene>